<dbReference type="PANTHER" id="PTHR13387">
    <property type="entry name" value="PROTEIN HGH1 HOMOLOG"/>
    <property type="match status" value="1"/>
</dbReference>
<reference evidence="2" key="1">
    <citation type="submission" date="2022-05" db="EMBL/GenBank/DDBJ databases">
        <title>The Musa troglodytarum L. genome provides insights into the mechanism of non-climacteric behaviour and enrichment of carotenoids.</title>
        <authorList>
            <person name="Wang J."/>
        </authorList>
    </citation>
    <scope>NUCLEOTIDE SEQUENCE</scope>
    <source>
        <tissue evidence="2">Leaf</tissue>
    </source>
</reference>
<keyword evidence="3" id="KW-1185">Reference proteome</keyword>
<dbReference type="InterPro" id="IPR039717">
    <property type="entry name" value="Hgh1"/>
</dbReference>
<dbReference type="AlphaFoldDB" id="A0A9E7K5N4"/>
<dbReference type="InterPro" id="IPR007206">
    <property type="entry name" value="Protein_HGH1_C"/>
</dbReference>
<dbReference type="Proteomes" id="UP001055439">
    <property type="component" value="Chromosome 5"/>
</dbReference>
<organism evidence="2 3">
    <name type="scientific">Musa troglodytarum</name>
    <name type="common">fe'i banana</name>
    <dbReference type="NCBI Taxonomy" id="320322"/>
    <lineage>
        <taxon>Eukaryota</taxon>
        <taxon>Viridiplantae</taxon>
        <taxon>Streptophyta</taxon>
        <taxon>Embryophyta</taxon>
        <taxon>Tracheophyta</taxon>
        <taxon>Spermatophyta</taxon>
        <taxon>Magnoliopsida</taxon>
        <taxon>Liliopsida</taxon>
        <taxon>Zingiberales</taxon>
        <taxon>Musaceae</taxon>
        <taxon>Musa</taxon>
    </lineage>
</organism>
<dbReference type="Pfam" id="PF04064">
    <property type="entry name" value="DUF384"/>
    <property type="match status" value="1"/>
</dbReference>
<evidence type="ECO:0000313" key="2">
    <source>
        <dbReference type="EMBL" id="URE05434.1"/>
    </source>
</evidence>
<feature type="domain" description="Protein HGH1 C-terminal" evidence="1">
    <location>
        <begin position="164"/>
        <end position="213"/>
    </location>
</feature>
<evidence type="ECO:0000259" key="1">
    <source>
        <dbReference type="Pfam" id="PF04064"/>
    </source>
</evidence>
<sequence>MAEKLIALGRSRQPWTFFTSTAIPISHASLLCSLPISPRSIPALGPSFRSDLDVIGLNQLNWTSSGVKINSDGSQHQLESAQSVDITLYPAESIEIFWNFSAYTDKSLEQGDGIGMNRIMAITWIVQVYSEQDISKMPLELGNALSHEREPVDDPEIRKQSLEALYLISLQEAGRRALWSVNGPRILQVGYEDEEDPKVMEAYELIGSLLVSNVEAEQ</sequence>
<gene>
    <name evidence="2" type="ORF">MUK42_09181</name>
</gene>
<evidence type="ECO:0000313" key="3">
    <source>
        <dbReference type="Proteomes" id="UP001055439"/>
    </source>
</evidence>
<dbReference type="OrthoDB" id="338814at2759"/>
<dbReference type="EMBL" id="CP097507">
    <property type="protein sequence ID" value="URE05434.1"/>
    <property type="molecule type" value="Genomic_DNA"/>
</dbReference>
<protein>
    <recommendedName>
        <fullName evidence="1">Protein HGH1 C-terminal domain-containing protein</fullName>
    </recommendedName>
</protein>
<proteinExistence type="predicted"/>
<accession>A0A9E7K5N4</accession>
<dbReference type="PANTHER" id="PTHR13387:SF9">
    <property type="entry name" value="PROTEIN HGH1 HOMOLOG"/>
    <property type="match status" value="1"/>
</dbReference>
<name>A0A9E7K5N4_9LILI</name>